<evidence type="ECO:0000256" key="6">
    <source>
        <dbReference type="ARBA" id="ARBA00023136"/>
    </source>
</evidence>
<dbReference type="GO" id="GO:0005737">
    <property type="term" value="C:cytoplasm"/>
    <property type="evidence" value="ECO:0007669"/>
    <property type="project" value="UniProtKB-SubCell"/>
</dbReference>
<dbReference type="InterPro" id="IPR036179">
    <property type="entry name" value="Ig-like_dom_sf"/>
</dbReference>
<dbReference type="Proteomes" id="UP000515152">
    <property type="component" value="Chromosome 8"/>
</dbReference>
<evidence type="ECO:0000256" key="12">
    <source>
        <dbReference type="SAM" id="MobiDB-lite"/>
    </source>
</evidence>
<keyword evidence="8" id="KW-0325">Glycoprotein</keyword>
<sequence>MKTEREAFSRALAVPSLLLIWCLVVTFQSGEVQAVNITTLGSLIRGITGGEALLSVRYASVSLDPPVIKWQLKKDKPITVVQSIGTEIIGNLRPEYRDRILVFENGTLLLHNLRLSDEGTYEVEISITDDTFTGEGSIDLTVDEPISRPYVQVESSTVLELTEHFTLNCSHDTGTKTVYSWFKGDKLLFSNESRLVLSPDQKVLTIVRVLMVDDDIYSCHVENPIGTMKSMPIKLTVYKRSSLYIILSTGGIFLLITLVTVCACWKPTKKSERQRKNLKKRAQNLQKHLIDHDEDKIENEVIPKMTDHERRNQVSLYILKEKESVTSDPGSTCTVCITSNGSNTSSYNGSVPPSSHSPEPPARSSRRYPRTPTNSPPAQHRKRQGQSPPAVPSPARSRSSSRSQRTPRGSPLASHQPKDKAEPASEPNTSTTT</sequence>
<dbReference type="GeneID" id="105895299"/>
<organism evidence="16 17">
    <name type="scientific">Clupea harengus</name>
    <name type="common">Atlantic herring</name>
    <dbReference type="NCBI Taxonomy" id="7950"/>
    <lineage>
        <taxon>Eukaryota</taxon>
        <taxon>Metazoa</taxon>
        <taxon>Chordata</taxon>
        <taxon>Craniata</taxon>
        <taxon>Vertebrata</taxon>
        <taxon>Euteleostomi</taxon>
        <taxon>Actinopterygii</taxon>
        <taxon>Neopterygii</taxon>
        <taxon>Teleostei</taxon>
        <taxon>Clupei</taxon>
        <taxon>Clupeiformes</taxon>
        <taxon>Clupeoidei</taxon>
        <taxon>Clupeidae</taxon>
        <taxon>Clupea</taxon>
    </lineage>
</organism>
<dbReference type="GO" id="GO:0012505">
    <property type="term" value="C:endomembrane system"/>
    <property type="evidence" value="ECO:0007669"/>
    <property type="project" value="UniProtKB-SubCell"/>
</dbReference>
<keyword evidence="6 13" id="KW-0472">Membrane</keyword>
<dbReference type="AlphaFoldDB" id="A0A6P3VNW4"/>
<dbReference type="RefSeq" id="XP_012677373.2">
    <property type="nucleotide sequence ID" value="XM_012821919.3"/>
</dbReference>
<reference evidence="17" key="1">
    <citation type="submission" date="2025-08" db="UniProtKB">
        <authorList>
            <consortium name="RefSeq"/>
        </authorList>
    </citation>
    <scope>IDENTIFICATION</scope>
</reference>
<dbReference type="Pfam" id="PF13927">
    <property type="entry name" value="Ig_3"/>
    <property type="match status" value="1"/>
</dbReference>
<keyword evidence="11" id="KW-0175">Coiled coil</keyword>
<evidence type="ECO:0000256" key="5">
    <source>
        <dbReference type="ARBA" id="ARBA00022989"/>
    </source>
</evidence>
<feature type="compositionally biased region" description="Low complexity" evidence="12">
    <location>
        <begin position="393"/>
        <end position="411"/>
    </location>
</feature>
<feature type="chain" id="PRO_5027981752" evidence="14">
    <location>
        <begin position="35"/>
        <end position="433"/>
    </location>
</feature>
<feature type="compositionally biased region" description="Low complexity" evidence="12">
    <location>
        <begin position="343"/>
        <end position="357"/>
    </location>
</feature>
<evidence type="ECO:0000256" key="1">
    <source>
        <dbReference type="ARBA" id="ARBA00004496"/>
    </source>
</evidence>
<feature type="transmembrane region" description="Helical" evidence="13">
    <location>
        <begin position="243"/>
        <end position="265"/>
    </location>
</feature>
<dbReference type="CTD" id="100333891"/>
<evidence type="ECO:0000256" key="13">
    <source>
        <dbReference type="SAM" id="Phobius"/>
    </source>
</evidence>
<evidence type="ECO:0000256" key="14">
    <source>
        <dbReference type="SAM" id="SignalP"/>
    </source>
</evidence>
<feature type="coiled-coil region" evidence="11">
    <location>
        <begin position="268"/>
        <end position="295"/>
    </location>
</feature>
<keyword evidence="4 14" id="KW-0732">Signal</keyword>
<dbReference type="InterPro" id="IPR013783">
    <property type="entry name" value="Ig-like_fold"/>
</dbReference>
<dbReference type="Pfam" id="PF07686">
    <property type="entry name" value="V-set"/>
    <property type="match status" value="1"/>
</dbReference>
<keyword evidence="2" id="KW-0963">Cytoplasm</keyword>
<accession>A0A6P3VNW4</accession>
<dbReference type="PANTHER" id="PTHR44888:SF2">
    <property type="entry name" value="HEPATIC AND GLIAL CELL ADHESION MOLECULE"/>
    <property type="match status" value="1"/>
</dbReference>
<keyword evidence="5 13" id="KW-1133">Transmembrane helix</keyword>
<keyword evidence="9" id="KW-0393">Immunoglobulin domain</keyword>
<evidence type="ECO:0000313" key="16">
    <source>
        <dbReference type="Proteomes" id="UP000515152"/>
    </source>
</evidence>
<dbReference type="Gene3D" id="2.60.40.10">
    <property type="entry name" value="Immunoglobulins"/>
    <property type="match status" value="2"/>
</dbReference>
<gene>
    <name evidence="17" type="primary">hepacamb</name>
</gene>
<dbReference type="InterPro" id="IPR052280">
    <property type="entry name" value="HEPACAM_domain"/>
</dbReference>
<evidence type="ECO:0000259" key="15">
    <source>
        <dbReference type="PROSITE" id="PS50835"/>
    </source>
</evidence>
<comment type="subcellular location">
    <subcellularLocation>
        <location evidence="1">Cytoplasm</location>
    </subcellularLocation>
    <subcellularLocation>
        <location evidence="10">Endomembrane system</location>
        <topology evidence="10">Single-pass type I membrane protein</topology>
    </subcellularLocation>
</comment>
<dbReference type="SUPFAM" id="SSF48726">
    <property type="entry name" value="Immunoglobulin"/>
    <property type="match status" value="2"/>
</dbReference>
<dbReference type="InterPro" id="IPR013106">
    <property type="entry name" value="Ig_V-set"/>
</dbReference>
<evidence type="ECO:0000256" key="11">
    <source>
        <dbReference type="SAM" id="Coils"/>
    </source>
</evidence>
<dbReference type="InterPro" id="IPR003599">
    <property type="entry name" value="Ig_sub"/>
</dbReference>
<protein>
    <submittedName>
        <fullName evidence="17">Hepatic and glial cell adhesion molecule b</fullName>
    </submittedName>
</protein>
<evidence type="ECO:0000256" key="2">
    <source>
        <dbReference type="ARBA" id="ARBA00022490"/>
    </source>
</evidence>
<evidence type="ECO:0000256" key="9">
    <source>
        <dbReference type="ARBA" id="ARBA00023319"/>
    </source>
</evidence>
<evidence type="ECO:0000256" key="8">
    <source>
        <dbReference type="ARBA" id="ARBA00023180"/>
    </source>
</evidence>
<dbReference type="OrthoDB" id="9891523at2759"/>
<dbReference type="SMART" id="SM00409">
    <property type="entry name" value="IG"/>
    <property type="match status" value="2"/>
</dbReference>
<evidence type="ECO:0000256" key="10">
    <source>
        <dbReference type="ARBA" id="ARBA00046288"/>
    </source>
</evidence>
<feature type="signal peptide" evidence="14">
    <location>
        <begin position="1"/>
        <end position="34"/>
    </location>
</feature>
<dbReference type="KEGG" id="char:105895299"/>
<evidence type="ECO:0000256" key="3">
    <source>
        <dbReference type="ARBA" id="ARBA00022692"/>
    </source>
</evidence>
<dbReference type="PROSITE" id="PS50835">
    <property type="entry name" value="IG_LIKE"/>
    <property type="match status" value="1"/>
</dbReference>
<dbReference type="InterPro" id="IPR007110">
    <property type="entry name" value="Ig-like_dom"/>
</dbReference>
<keyword evidence="7" id="KW-1015">Disulfide bond</keyword>
<keyword evidence="16" id="KW-1185">Reference proteome</keyword>
<feature type="domain" description="Ig-like" evidence="15">
    <location>
        <begin position="149"/>
        <end position="236"/>
    </location>
</feature>
<proteinExistence type="predicted"/>
<name>A0A6P3VNW4_CLUHA</name>
<feature type="region of interest" description="Disordered" evidence="12">
    <location>
        <begin position="343"/>
        <end position="433"/>
    </location>
</feature>
<evidence type="ECO:0000313" key="17">
    <source>
        <dbReference type="RefSeq" id="XP_012677373.2"/>
    </source>
</evidence>
<keyword evidence="3 13" id="KW-0812">Transmembrane</keyword>
<evidence type="ECO:0000256" key="7">
    <source>
        <dbReference type="ARBA" id="ARBA00023157"/>
    </source>
</evidence>
<dbReference type="PANTHER" id="PTHR44888">
    <property type="entry name" value="HEPACAM FAMILY MEMBER 2-RELATED"/>
    <property type="match status" value="1"/>
</dbReference>
<evidence type="ECO:0000256" key="4">
    <source>
        <dbReference type="ARBA" id="ARBA00022729"/>
    </source>
</evidence>